<dbReference type="ExpressionAtlas" id="A0A2K3L4W3">
    <property type="expression patterns" value="baseline"/>
</dbReference>
<keyword evidence="2" id="KW-0418">Kinase</keyword>
<proteinExistence type="predicted"/>
<dbReference type="PANTHER" id="PTHR47723:SF19">
    <property type="entry name" value="POLYNUCLEOTIDYL TRANSFERASE, RIBONUCLEASE H-LIKE SUPERFAMILY PROTEIN"/>
    <property type="match status" value="1"/>
</dbReference>
<dbReference type="InterPro" id="IPR044730">
    <property type="entry name" value="RNase_H-like_dom_plant"/>
</dbReference>
<evidence type="ECO:0000259" key="1">
    <source>
        <dbReference type="Pfam" id="PF13456"/>
    </source>
</evidence>
<evidence type="ECO:0000313" key="3">
    <source>
        <dbReference type="Proteomes" id="UP000236291"/>
    </source>
</evidence>
<dbReference type="InterPro" id="IPR002156">
    <property type="entry name" value="RNaseH_domain"/>
</dbReference>
<dbReference type="Proteomes" id="UP000236291">
    <property type="component" value="Unassembled WGS sequence"/>
</dbReference>
<protein>
    <submittedName>
        <fullName evidence="2">Receptor-like kinase</fullName>
    </submittedName>
</protein>
<accession>A0A2K3L4W3</accession>
<dbReference type="GO" id="GO:0016301">
    <property type="term" value="F:kinase activity"/>
    <property type="evidence" value="ECO:0007669"/>
    <property type="project" value="UniProtKB-KW"/>
</dbReference>
<keyword evidence="2" id="KW-0675">Receptor</keyword>
<dbReference type="EMBL" id="ASHM01026229">
    <property type="protein sequence ID" value="PNX73568.1"/>
    <property type="molecule type" value="Genomic_DNA"/>
</dbReference>
<dbReference type="InterPro" id="IPR053151">
    <property type="entry name" value="RNase_H-like"/>
</dbReference>
<organism evidence="2 3">
    <name type="scientific">Trifolium pratense</name>
    <name type="common">Red clover</name>
    <dbReference type="NCBI Taxonomy" id="57577"/>
    <lineage>
        <taxon>Eukaryota</taxon>
        <taxon>Viridiplantae</taxon>
        <taxon>Streptophyta</taxon>
        <taxon>Embryophyta</taxon>
        <taxon>Tracheophyta</taxon>
        <taxon>Spermatophyta</taxon>
        <taxon>Magnoliopsida</taxon>
        <taxon>eudicotyledons</taxon>
        <taxon>Gunneridae</taxon>
        <taxon>Pentapetalae</taxon>
        <taxon>rosids</taxon>
        <taxon>fabids</taxon>
        <taxon>Fabales</taxon>
        <taxon>Fabaceae</taxon>
        <taxon>Papilionoideae</taxon>
        <taxon>50 kb inversion clade</taxon>
        <taxon>NPAAA clade</taxon>
        <taxon>Hologalegina</taxon>
        <taxon>IRL clade</taxon>
        <taxon>Trifolieae</taxon>
        <taxon>Trifolium</taxon>
    </lineage>
</organism>
<dbReference type="InterPro" id="IPR036397">
    <property type="entry name" value="RNaseH_sf"/>
</dbReference>
<dbReference type="AlphaFoldDB" id="A0A2K3L4W3"/>
<dbReference type="Pfam" id="PF13456">
    <property type="entry name" value="RVT_3"/>
    <property type="match status" value="1"/>
</dbReference>
<reference evidence="2 3" key="1">
    <citation type="journal article" date="2014" name="Am. J. Bot.">
        <title>Genome assembly and annotation for red clover (Trifolium pratense; Fabaceae).</title>
        <authorList>
            <person name="Istvanek J."/>
            <person name="Jaros M."/>
            <person name="Krenek A."/>
            <person name="Repkova J."/>
        </authorList>
    </citation>
    <scope>NUCLEOTIDE SEQUENCE [LARGE SCALE GENOMIC DNA]</scope>
    <source>
        <strain evidence="3">cv. Tatra</strain>
        <tissue evidence="2">Young leaves</tissue>
    </source>
</reference>
<dbReference type="GO" id="GO:0004523">
    <property type="term" value="F:RNA-DNA hybrid ribonuclease activity"/>
    <property type="evidence" value="ECO:0007669"/>
    <property type="project" value="InterPro"/>
</dbReference>
<sequence>MSMEIDRCEQTHLDGWTRRKDIIFIGWKQPQEEWFKLNCDGAHKSSIHLSGRGGLLRKQQRYLSRRHEITHLQMESDSKVLVDMVTRNCKLNGRIPTLIKHIHALKNLDWHVEINHSCREGNRPAD</sequence>
<dbReference type="Gene3D" id="3.30.420.10">
    <property type="entry name" value="Ribonuclease H-like superfamily/Ribonuclease H"/>
    <property type="match status" value="1"/>
</dbReference>
<keyword evidence="2" id="KW-0808">Transferase</keyword>
<feature type="non-terminal residue" evidence="2">
    <location>
        <position position="126"/>
    </location>
</feature>
<comment type="caution">
    <text evidence="2">The sequence shown here is derived from an EMBL/GenBank/DDBJ whole genome shotgun (WGS) entry which is preliminary data.</text>
</comment>
<dbReference type="PANTHER" id="PTHR47723">
    <property type="entry name" value="OS05G0353850 PROTEIN"/>
    <property type="match status" value="1"/>
</dbReference>
<name>A0A2K3L4W3_TRIPR</name>
<gene>
    <name evidence="2" type="ORF">L195_g029470</name>
</gene>
<reference evidence="2 3" key="2">
    <citation type="journal article" date="2017" name="Front. Plant Sci.">
        <title>Gene Classification and Mining of Molecular Markers Useful in Red Clover (Trifolium pratense) Breeding.</title>
        <authorList>
            <person name="Istvanek J."/>
            <person name="Dluhosova J."/>
            <person name="Dluhos P."/>
            <person name="Patkova L."/>
            <person name="Nedelnik J."/>
            <person name="Repkova J."/>
        </authorList>
    </citation>
    <scope>NUCLEOTIDE SEQUENCE [LARGE SCALE GENOMIC DNA]</scope>
    <source>
        <strain evidence="3">cv. Tatra</strain>
        <tissue evidence="2">Young leaves</tissue>
    </source>
</reference>
<evidence type="ECO:0000313" key="2">
    <source>
        <dbReference type="EMBL" id="PNX73568.1"/>
    </source>
</evidence>
<dbReference type="GO" id="GO:0003676">
    <property type="term" value="F:nucleic acid binding"/>
    <property type="evidence" value="ECO:0007669"/>
    <property type="project" value="InterPro"/>
</dbReference>
<feature type="domain" description="RNase H type-1" evidence="1">
    <location>
        <begin position="66"/>
        <end position="126"/>
    </location>
</feature>
<dbReference type="CDD" id="cd06222">
    <property type="entry name" value="RNase_H_like"/>
    <property type="match status" value="1"/>
</dbReference>